<dbReference type="InterPro" id="IPR009057">
    <property type="entry name" value="Homeodomain-like_sf"/>
</dbReference>
<organism evidence="7 8">
    <name type="scientific">Rhizobium wuzhouense</name>
    <dbReference type="NCBI Taxonomy" id="1986026"/>
    <lineage>
        <taxon>Bacteria</taxon>
        <taxon>Pseudomonadati</taxon>
        <taxon>Pseudomonadota</taxon>
        <taxon>Alphaproteobacteria</taxon>
        <taxon>Hyphomicrobiales</taxon>
        <taxon>Rhizobiaceae</taxon>
        <taxon>Rhizobium/Agrobacterium group</taxon>
        <taxon>Rhizobium</taxon>
    </lineage>
</organism>
<name>A0ABX5NSH1_9HYPH</name>
<keyword evidence="8" id="KW-1185">Reference proteome</keyword>
<evidence type="ECO:0000313" key="8">
    <source>
        <dbReference type="Proteomes" id="UP000247536"/>
    </source>
</evidence>
<gene>
    <name evidence="7" type="ORF">DMY87_13290</name>
</gene>
<feature type="domain" description="HTH tetR-type" evidence="6">
    <location>
        <begin position="18"/>
        <end position="78"/>
    </location>
</feature>
<accession>A0ABX5NSH1</accession>
<dbReference type="EMBL" id="QJRY01000004">
    <property type="protein sequence ID" value="PYB73274.1"/>
    <property type="molecule type" value="Genomic_DNA"/>
</dbReference>
<keyword evidence="2 4" id="KW-0238">DNA-binding</keyword>
<dbReference type="Gene3D" id="1.10.10.60">
    <property type="entry name" value="Homeodomain-like"/>
    <property type="match status" value="1"/>
</dbReference>
<protein>
    <submittedName>
        <fullName evidence="7">TetR family transcriptional regulator</fullName>
    </submittedName>
</protein>
<dbReference type="Proteomes" id="UP000247536">
    <property type="component" value="Unassembled WGS sequence"/>
</dbReference>
<evidence type="ECO:0000256" key="4">
    <source>
        <dbReference type="PROSITE-ProRule" id="PRU00335"/>
    </source>
</evidence>
<dbReference type="InterPro" id="IPR050109">
    <property type="entry name" value="HTH-type_TetR-like_transc_reg"/>
</dbReference>
<evidence type="ECO:0000256" key="2">
    <source>
        <dbReference type="ARBA" id="ARBA00023125"/>
    </source>
</evidence>
<comment type="caution">
    <text evidence="7">The sequence shown here is derived from an EMBL/GenBank/DDBJ whole genome shotgun (WGS) entry which is preliminary data.</text>
</comment>
<feature type="region of interest" description="Disordered" evidence="5">
    <location>
        <begin position="1"/>
        <end position="22"/>
    </location>
</feature>
<evidence type="ECO:0000259" key="6">
    <source>
        <dbReference type="PROSITE" id="PS50977"/>
    </source>
</evidence>
<dbReference type="SUPFAM" id="SSF46689">
    <property type="entry name" value="Homeodomain-like"/>
    <property type="match status" value="1"/>
</dbReference>
<dbReference type="PRINTS" id="PR00455">
    <property type="entry name" value="HTHTETR"/>
</dbReference>
<dbReference type="Gene3D" id="1.10.357.10">
    <property type="entry name" value="Tetracycline Repressor, domain 2"/>
    <property type="match status" value="1"/>
</dbReference>
<dbReference type="Pfam" id="PF16859">
    <property type="entry name" value="TetR_C_11"/>
    <property type="match status" value="1"/>
</dbReference>
<dbReference type="InterPro" id="IPR011075">
    <property type="entry name" value="TetR_C"/>
</dbReference>
<feature type="DNA-binding region" description="H-T-H motif" evidence="4">
    <location>
        <begin position="41"/>
        <end position="60"/>
    </location>
</feature>
<dbReference type="PROSITE" id="PS50977">
    <property type="entry name" value="HTH_TETR_2"/>
    <property type="match status" value="1"/>
</dbReference>
<dbReference type="PANTHER" id="PTHR30055:SF148">
    <property type="entry name" value="TETR-FAMILY TRANSCRIPTIONAL REGULATOR"/>
    <property type="match status" value="1"/>
</dbReference>
<dbReference type="InterPro" id="IPR001647">
    <property type="entry name" value="HTH_TetR"/>
</dbReference>
<dbReference type="SUPFAM" id="SSF48498">
    <property type="entry name" value="Tetracyclin repressor-like, C-terminal domain"/>
    <property type="match status" value="1"/>
</dbReference>
<evidence type="ECO:0000313" key="7">
    <source>
        <dbReference type="EMBL" id="PYB73274.1"/>
    </source>
</evidence>
<keyword evidence="1" id="KW-0805">Transcription regulation</keyword>
<evidence type="ECO:0000256" key="5">
    <source>
        <dbReference type="SAM" id="MobiDB-lite"/>
    </source>
</evidence>
<evidence type="ECO:0000256" key="3">
    <source>
        <dbReference type="ARBA" id="ARBA00023163"/>
    </source>
</evidence>
<keyword evidence="3" id="KW-0804">Transcription</keyword>
<dbReference type="PANTHER" id="PTHR30055">
    <property type="entry name" value="HTH-TYPE TRANSCRIPTIONAL REGULATOR RUTR"/>
    <property type="match status" value="1"/>
</dbReference>
<dbReference type="Pfam" id="PF00440">
    <property type="entry name" value="TetR_N"/>
    <property type="match status" value="1"/>
</dbReference>
<proteinExistence type="predicted"/>
<dbReference type="RefSeq" id="WP_110791958.1">
    <property type="nucleotide sequence ID" value="NZ_QJRY01000004.1"/>
</dbReference>
<reference evidence="7 8" key="1">
    <citation type="submission" date="2018-06" db="EMBL/GenBank/DDBJ databases">
        <title>Rhizobium wuzhouense sp. nov., isolated from roots of Oryza officinalis.</title>
        <authorList>
            <person name="Yuan T."/>
        </authorList>
    </citation>
    <scope>NUCLEOTIDE SEQUENCE [LARGE SCALE GENOMIC DNA]</scope>
    <source>
        <strain evidence="7 8">W44</strain>
    </source>
</reference>
<dbReference type="InterPro" id="IPR036271">
    <property type="entry name" value="Tet_transcr_reg_TetR-rel_C_sf"/>
</dbReference>
<sequence>MSQDESSRARLRGRPPSTAARNKALQAARDILLSEGFGRLTIEAVVAKSGISKPTLYRNWANASELAMAALMPDQDLQVDKTRSDLAGSLRGQMHSLVTVFATTRGRQIALALAASDPESEMTKAFRNRVILSSREAGRRLMDDAVARGEIAAPAEIETLLDMIYAPVFYRLLVGHLPLDIHFADNLVNRALTLLAESDGR</sequence>
<evidence type="ECO:0000256" key="1">
    <source>
        <dbReference type="ARBA" id="ARBA00023015"/>
    </source>
</evidence>